<evidence type="ECO:0000313" key="9">
    <source>
        <dbReference type="Proteomes" id="UP000570595"/>
    </source>
</evidence>
<evidence type="ECO:0000313" key="8">
    <source>
        <dbReference type="EMBL" id="KAF4675913.1"/>
    </source>
</evidence>
<dbReference type="Proteomes" id="UP000572268">
    <property type="component" value="Unassembled WGS sequence"/>
</dbReference>
<dbReference type="AlphaFoldDB" id="A0A7J6MWG8"/>
<dbReference type="EMBL" id="JABANN010000008">
    <property type="protein sequence ID" value="KAF4675913.1"/>
    <property type="molecule type" value="Genomic_DNA"/>
</dbReference>
<dbReference type="PANTHER" id="PTHR21568">
    <property type="entry name" value="TRNA PSEUDOURIDINE SYNTHASE PUS10"/>
    <property type="match status" value="1"/>
</dbReference>
<comment type="similarity">
    <text evidence="1">Belongs to the pseudouridine synthase Pus10 family.</text>
</comment>
<dbReference type="GO" id="GO:0003723">
    <property type="term" value="F:RNA binding"/>
    <property type="evidence" value="ECO:0007669"/>
    <property type="project" value="InterPro"/>
</dbReference>
<proteinExistence type="inferred from homology"/>
<evidence type="ECO:0000259" key="6">
    <source>
        <dbReference type="Pfam" id="PF21238"/>
    </source>
</evidence>
<name>A0A7J6MWG8_PEROL</name>
<keyword evidence="3" id="KW-0819">tRNA processing</keyword>
<dbReference type="SUPFAM" id="SSF55120">
    <property type="entry name" value="Pseudouridine synthase"/>
    <property type="match status" value="1"/>
</dbReference>
<accession>A0A7J6MWG8</accession>
<comment type="caution">
    <text evidence="8">The sequence shown here is derived from an EMBL/GenBank/DDBJ whole genome shotgun (WGS) entry which is preliminary data.</text>
</comment>
<evidence type="ECO:0000256" key="3">
    <source>
        <dbReference type="ARBA" id="ARBA00022694"/>
    </source>
</evidence>
<dbReference type="Pfam" id="PF21238">
    <property type="entry name" value="Pus10_C"/>
    <property type="match status" value="1"/>
</dbReference>
<dbReference type="PANTHER" id="PTHR21568:SF0">
    <property type="entry name" value="TRNA PSEUDOURIDINE SYNTHASE PUS10"/>
    <property type="match status" value="1"/>
</dbReference>
<dbReference type="Proteomes" id="UP000570595">
    <property type="component" value="Unassembled WGS sequence"/>
</dbReference>
<dbReference type="InterPro" id="IPR020103">
    <property type="entry name" value="PsdUridine_synth_cat_dom_sf"/>
</dbReference>
<gene>
    <name evidence="8" type="primary">PUS10</name>
    <name evidence="8" type="ORF">FOL46_009129</name>
    <name evidence="7" type="ORF">FOZ61_010700</name>
</gene>
<evidence type="ECO:0000256" key="1">
    <source>
        <dbReference type="ARBA" id="ARBA00009652"/>
    </source>
</evidence>
<dbReference type="InterPro" id="IPR039894">
    <property type="entry name" value="Pus10-like"/>
</dbReference>
<feature type="region of interest" description="Disordered" evidence="5">
    <location>
        <begin position="545"/>
        <end position="564"/>
    </location>
</feature>
<keyword evidence="4" id="KW-0413">Isomerase</keyword>
<feature type="domain" description="Pus10-like C-terminal" evidence="6">
    <location>
        <begin position="291"/>
        <end position="526"/>
    </location>
</feature>
<dbReference type="FunFam" id="3.30.70.3190:FF:000001">
    <property type="entry name" value="tRNA pseudouridine synthase Pus10"/>
    <property type="match status" value="1"/>
</dbReference>
<dbReference type="Gene3D" id="3.30.70.2510">
    <property type="match status" value="1"/>
</dbReference>
<evidence type="ECO:0000256" key="2">
    <source>
        <dbReference type="ARBA" id="ARBA00012787"/>
    </source>
</evidence>
<feature type="region of interest" description="Disordered" evidence="5">
    <location>
        <begin position="188"/>
        <end position="237"/>
    </location>
</feature>
<reference evidence="9 10" key="1">
    <citation type="submission" date="2020-04" db="EMBL/GenBank/DDBJ databases">
        <title>Perkinsus olseni comparative genomics.</title>
        <authorList>
            <person name="Bogema D.R."/>
        </authorList>
    </citation>
    <scope>NUCLEOTIDE SEQUENCE [LARGE SCALE GENOMIC DNA]</scope>
    <source>
        <strain evidence="7">ATCC PRA-179</strain>
        <strain evidence="8">ATCC PRA-31</strain>
    </source>
</reference>
<dbReference type="InterPro" id="IPR048741">
    <property type="entry name" value="Pus10-like_C"/>
</dbReference>
<dbReference type="OrthoDB" id="432927at2759"/>
<dbReference type="EMBL" id="JABAHT010000009">
    <property type="protein sequence ID" value="KAF4670476.1"/>
    <property type="molecule type" value="Genomic_DNA"/>
</dbReference>
<sequence length="564" mass="63726">MTASEASAPEPADYFCWRCELRFRGEKDPEKYKAEDWVGPPQQDRPEPEHLCGGCFGLLEDPCLSGHENRVMEDIVAAIDASGFEDTYDLVLSTRLPPALVVRGFVEKILYERGAVEEVPEVREVLRWVLLPELHRKMRAMTPGLTEEALAASSPVAEAYFRVTLEVNSPAADKLECSVLASEQRIKPPSRWKDDRKFARKGGKGKGRWRRDKDRRDSSTEPPTASSPETSNAEAELPSANTIIKAMKGQSSDRLETLLGVDDLAKCMRAYPNTVEFRPTLESVINRDSIYLFGRYRKFSRKISQTPWLVHDGAKPRSRCETSASEIALKPICEALGADWTRCSFCSAGREDVDVRMLGNGRPFAVEIPDAHRNLLLPHHKVDWESLAAKTDAFEVMFIHPADKHVMEWLGWSSERHTKVYVCVVWSEDPVSAEVVELVNAMKEVEIQQRTPLRVMHRRANAMRRKIMHSITCEIINPHYLKVSLACSAGMYIKEFVHGDFGRTRPSMADLLGSKHCDILQLDVGDLVEEEDMKDYTPLKCREAERQTELDRAAVTSPTSEKAP</sequence>
<evidence type="ECO:0000313" key="7">
    <source>
        <dbReference type="EMBL" id="KAF4670476.1"/>
    </source>
</evidence>
<feature type="compositionally biased region" description="Low complexity" evidence="5">
    <location>
        <begin position="220"/>
        <end position="231"/>
    </location>
</feature>
<organism evidence="8 10">
    <name type="scientific">Perkinsus olseni</name>
    <name type="common">Perkinsus atlanticus</name>
    <dbReference type="NCBI Taxonomy" id="32597"/>
    <lineage>
        <taxon>Eukaryota</taxon>
        <taxon>Sar</taxon>
        <taxon>Alveolata</taxon>
        <taxon>Perkinsozoa</taxon>
        <taxon>Perkinsea</taxon>
        <taxon>Perkinsida</taxon>
        <taxon>Perkinsidae</taxon>
        <taxon>Perkinsus</taxon>
    </lineage>
</organism>
<feature type="compositionally biased region" description="Basic residues" evidence="5">
    <location>
        <begin position="198"/>
        <end position="210"/>
    </location>
</feature>
<dbReference type="EC" id="5.4.99.25" evidence="2"/>
<protein>
    <recommendedName>
        <fullName evidence="2">tRNA pseudouridine(55) synthase</fullName>
        <ecNumber evidence="2">5.4.99.25</ecNumber>
    </recommendedName>
</protein>
<dbReference type="GO" id="GO:0031119">
    <property type="term" value="P:tRNA pseudouridine synthesis"/>
    <property type="evidence" value="ECO:0007669"/>
    <property type="project" value="TreeGrafter"/>
</dbReference>
<evidence type="ECO:0000256" key="4">
    <source>
        <dbReference type="ARBA" id="ARBA00023235"/>
    </source>
</evidence>
<evidence type="ECO:0000313" key="10">
    <source>
        <dbReference type="Proteomes" id="UP000572268"/>
    </source>
</evidence>
<dbReference type="GO" id="GO:0160148">
    <property type="term" value="F:tRNA pseudouridine(55) synthase activity"/>
    <property type="evidence" value="ECO:0007669"/>
    <property type="project" value="UniProtKB-EC"/>
</dbReference>
<evidence type="ECO:0000256" key="5">
    <source>
        <dbReference type="SAM" id="MobiDB-lite"/>
    </source>
</evidence>
<dbReference type="Gene3D" id="3.30.70.3190">
    <property type="match status" value="1"/>
</dbReference>